<proteinExistence type="predicted"/>
<evidence type="ECO:0000313" key="1">
    <source>
        <dbReference type="EMBL" id="KAF9444172.1"/>
    </source>
</evidence>
<comment type="caution">
    <text evidence="1">The sequence shown here is derived from an EMBL/GenBank/DDBJ whole genome shotgun (WGS) entry which is preliminary data.</text>
</comment>
<sequence>MSIFLLPTESHSAKTVQYPLNTSCPYTPSYVSGGESLALEEAVRLGWELSNLAHKVWGRLERGGGMGDLLKSMLDATQ</sequence>
<keyword evidence="2" id="KW-1185">Reference proteome</keyword>
<organism evidence="1 2">
    <name type="scientific">Macrolepiota fuliginosa MF-IS2</name>
    <dbReference type="NCBI Taxonomy" id="1400762"/>
    <lineage>
        <taxon>Eukaryota</taxon>
        <taxon>Fungi</taxon>
        <taxon>Dikarya</taxon>
        <taxon>Basidiomycota</taxon>
        <taxon>Agaricomycotina</taxon>
        <taxon>Agaricomycetes</taxon>
        <taxon>Agaricomycetidae</taxon>
        <taxon>Agaricales</taxon>
        <taxon>Agaricineae</taxon>
        <taxon>Agaricaceae</taxon>
        <taxon>Macrolepiota</taxon>
    </lineage>
</organism>
<reference evidence="1" key="1">
    <citation type="submission" date="2020-11" db="EMBL/GenBank/DDBJ databases">
        <authorList>
            <consortium name="DOE Joint Genome Institute"/>
            <person name="Ahrendt S."/>
            <person name="Riley R."/>
            <person name="Andreopoulos W."/>
            <person name="Labutti K."/>
            <person name="Pangilinan J."/>
            <person name="Ruiz-Duenas F.J."/>
            <person name="Barrasa J.M."/>
            <person name="Sanchez-Garcia M."/>
            <person name="Camarero S."/>
            <person name="Miyauchi S."/>
            <person name="Serrano A."/>
            <person name="Linde D."/>
            <person name="Babiker R."/>
            <person name="Drula E."/>
            <person name="Ayuso-Fernandez I."/>
            <person name="Pacheco R."/>
            <person name="Padilla G."/>
            <person name="Ferreira P."/>
            <person name="Barriuso J."/>
            <person name="Kellner H."/>
            <person name="Castanera R."/>
            <person name="Alfaro M."/>
            <person name="Ramirez L."/>
            <person name="Pisabarro A.G."/>
            <person name="Kuo A."/>
            <person name="Tritt A."/>
            <person name="Lipzen A."/>
            <person name="He G."/>
            <person name="Yan M."/>
            <person name="Ng V."/>
            <person name="Cullen D."/>
            <person name="Martin F."/>
            <person name="Rosso M.-N."/>
            <person name="Henrissat B."/>
            <person name="Hibbett D."/>
            <person name="Martinez A.T."/>
            <person name="Grigoriev I.V."/>
        </authorList>
    </citation>
    <scope>NUCLEOTIDE SEQUENCE</scope>
    <source>
        <strain evidence="1">MF-IS2</strain>
    </source>
</reference>
<dbReference type="AlphaFoldDB" id="A0A9P6BYF2"/>
<dbReference type="Proteomes" id="UP000807342">
    <property type="component" value="Unassembled WGS sequence"/>
</dbReference>
<evidence type="ECO:0000313" key="2">
    <source>
        <dbReference type="Proteomes" id="UP000807342"/>
    </source>
</evidence>
<gene>
    <name evidence="1" type="ORF">P691DRAFT_763627</name>
</gene>
<protein>
    <submittedName>
        <fullName evidence="1">Uncharacterized protein</fullName>
    </submittedName>
</protein>
<accession>A0A9P6BYF2</accession>
<name>A0A9P6BYF2_9AGAR</name>
<dbReference type="EMBL" id="MU151397">
    <property type="protein sequence ID" value="KAF9444172.1"/>
    <property type="molecule type" value="Genomic_DNA"/>
</dbReference>